<gene>
    <name evidence="3" type="ORF">LOD99_9410</name>
</gene>
<proteinExistence type="predicted"/>
<reference evidence="3 4" key="1">
    <citation type="journal article" date="2023" name="BMC Biol.">
        <title>The compact genome of the sponge Oopsacas minuta (Hexactinellida) is lacking key metazoan core genes.</title>
        <authorList>
            <person name="Santini S."/>
            <person name="Schenkelaars Q."/>
            <person name="Jourda C."/>
            <person name="Duchesne M."/>
            <person name="Belahbib H."/>
            <person name="Rocher C."/>
            <person name="Selva M."/>
            <person name="Riesgo A."/>
            <person name="Vervoort M."/>
            <person name="Leys S.P."/>
            <person name="Kodjabachian L."/>
            <person name="Le Bivic A."/>
            <person name="Borchiellini C."/>
            <person name="Claverie J.M."/>
            <person name="Renard E."/>
        </authorList>
    </citation>
    <scope>NUCLEOTIDE SEQUENCE [LARGE SCALE GENOMIC DNA]</scope>
    <source>
        <strain evidence="3">SPO-2</strain>
    </source>
</reference>
<keyword evidence="2" id="KW-0732">Signal</keyword>
<comment type="caution">
    <text evidence="3">The sequence shown here is derived from an EMBL/GenBank/DDBJ whole genome shotgun (WGS) entry which is preliminary data.</text>
</comment>
<dbReference type="EMBL" id="JAKMXF010000360">
    <property type="protein sequence ID" value="KAI6646203.1"/>
    <property type="molecule type" value="Genomic_DNA"/>
</dbReference>
<feature type="transmembrane region" description="Helical" evidence="1">
    <location>
        <begin position="277"/>
        <end position="297"/>
    </location>
</feature>
<protein>
    <submittedName>
        <fullName evidence="3">Uncharacterized protein</fullName>
    </submittedName>
</protein>
<feature type="chain" id="PRO_5043485038" evidence="2">
    <location>
        <begin position="19"/>
        <end position="309"/>
    </location>
</feature>
<evidence type="ECO:0000256" key="1">
    <source>
        <dbReference type="SAM" id="Phobius"/>
    </source>
</evidence>
<accession>A0AAV7JBU6</accession>
<name>A0AAV7JBU6_9METZ</name>
<keyword evidence="4" id="KW-1185">Reference proteome</keyword>
<organism evidence="3 4">
    <name type="scientific">Oopsacas minuta</name>
    <dbReference type="NCBI Taxonomy" id="111878"/>
    <lineage>
        <taxon>Eukaryota</taxon>
        <taxon>Metazoa</taxon>
        <taxon>Porifera</taxon>
        <taxon>Hexactinellida</taxon>
        <taxon>Hexasterophora</taxon>
        <taxon>Lyssacinosida</taxon>
        <taxon>Leucopsacidae</taxon>
        <taxon>Oopsacas</taxon>
    </lineage>
</organism>
<sequence length="309" mass="35623">MNFCVFVLVIQLLGFSSALITLTEITSDNVDTFLSNNCPPSLILSGPPSDLATRAEEFIGSLIPSIMEELPQLSFYRLANGDQFPELSAVLKLSAVPDEFIFKRNSLVKKFRGKLGRSAFITFIWNNIEDYVIDLSDTNFEKITGVYTWDQQSDWLIQFHAKRAYTKDLFNEVGYRLKGFTNLARVNVTNCPYLEDRFSPLLDNLTLPATLFFRNRTIYIYNGKLIASNFAEYLRDFFYNPKRYHKMMYKTGPTPYHVPAPVRTYYTILDYLVLPEVYNTLLMIIIAIIISAVRIKLKRLEAEGSKKEE</sequence>
<dbReference type="SUPFAM" id="SSF52833">
    <property type="entry name" value="Thioredoxin-like"/>
    <property type="match status" value="1"/>
</dbReference>
<dbReference type="InterPro" id="IPR036249">
    <property type="entry name" value="Thioredoxin-like_sf"/>
</dbReference>
<feature type="signal peptide" evidence="2">
    <location>
        <begin position="1"/>
        <end position="18"/>
    </location>
</feature>
<evidence type="ECO:0000313" key="4">
    <source>
        <dbReference type="Proteomes" id="UP001165289"/>
    </source>
</evidence>
<keyword evidence="1" id="KW-0472">Membrane</keyword>
<evidence type="ECO:0000256" key="2">
    <source>
        <dbReference type="SAM" id="SignalP"/>
    </source>
</evidence>
<evidence type="ECO:0000313" key="3">
    <source>
        <dbReference type="EMBL" id="KAI6646203.1"/>
    </source>
</evidence>
<dbReference type="AlphaFoldDB" id="A0AAV7JBU6"/>
<dbReference type="Proteomes" id="UP001165289">
    <property type="component" value="Unassembled WGS sequence"/>
</dbReference>
<keyword evidence="1" id="KW-1133">Transmembrane helix</keyword>
<keyword evidence="1" id="KW-0812">Transmembrane</keyword>